<dbReference type="Pfam" id="PF01476">
    <property type="entry name" value="LysM"/>
    <property type="match status" value="3"/>
</dbReference>
<dbReference type="InterPro" id="IPR023346">
    <property type="entry name" value="Lysozyme-like_dom_sf"/>
</dbReference>
<dbReference type="PANTHER" id="PTHR33734:SF22">
    <property type="entry name" value="MEMBRANE-BOUND LYTIC MUREIN TRANSGLYCOSYLASE D"/>
    <property type="match status" value="1"/>
</dbReference>
<dbReference type="eggNOG" id="COG0741">
    <property type="taxonomic scope" value="Bacteria"/>
</dbReference>
<feature type="domain" description="LysM" evidence="3">
    <location>
        <begin position="336"/>
        <end position="379"/>
    </location>
</feature>
<evidence type="ECO:0000313" key="5">
    <source>
        <dbReference type="Proteomes" id="UP000000639"/>
    </source>
</evidence>
<keyword evidence="5" id="KW-1185">Reference proteome</keyword>
<dbReference type="SUPFAM" id="SSF53955">
    <property type="entry name" value="Lysozyme-like"/>
    <property type="match status" value="1"/>
</dbReference>
<dbReference type="HOGENOM" id="CLU_009520_1_4_6"/>
<dbReference type="InterPro" id="IPR008258">
    <property type="entry name" value="Transglycosylase_SLT_dom_1"/>
</dbReference>
<dbReference type="Pfam" id="PF01464">
    <property type="entry name" value="SLT"/>
    <property type="match status" value="1"/>
</dbReference>
<dbReference type="SMART" id="SM00257">
    <property type="entry name" value="LysM"/>
    <property type="match status" value="3"/>
</dbReference>
<gene>
    <name evidence="4" type="ordered locus">Ping_0499</name>
</gene>
<dbReference type="STRING" id="357804.Ping_0499"/>
<evidence type="ECO:0000256" key="2">
    <source>
        <dbReference type="SAM" id="SignalP"/>
    </source>
</evidence>
<dbReference type="Gene3D" id="1.10.530.10">
    <property type="match status" value="1"/>
</dbReference>
<feature type="signal peptide" evidence="2">
    <location>
        <begin position="1"/>
        <end position="23"/>
    </location>
</feature>
<dbReference type="PROSITE" id="PS51782">
    <property type="entry name" value="LYSM"/>
    <property type="match status" value="3"/>
</dbReference>
<dbReference type="SUPFAM" id="SSF54106">
    <property type="entry name" value="LysM domain"/>
    <property type="match status" value="3"/>
</dbReference>
<dbReference type="PROSITE" id="PS51257">
    <property type="entry name" value="PROKAR_LIPOPROTEIN"/>
    <property type="match status" value="1"/>
</dbReference>
<dbReference type="RefSeq" id="WP_011768913.1">
    <property type="nucleotide sequence ID" value="NC_008709.1"/>
</dbReference>
<dbReference type="GO" id="GO:0000270">
    <property type="term" value="P:peptidoglycan metabolic process"/>
    <property type="evidence" value="ECO:0007669"/>
    <property type="project" value="InterPro"/>
</dbReference>
<feature type="domain" description="LysM" evidence="3">
    <location>
        <begin position="411"/>
        <end position="455"/>
    </location>
</feature>
<protein>
    <submittedName>
        <fullName evidence="4">Lytic transglycosylase, catalytic</fullName>
    </submittedName>
</protein>
<proteinExistence type="inferred from homology"/>
<dbReference type="CDD" id="cd00118">
    <property type="entry name" value="LysM"/>
    <property type="match status" value="3"/>
</dbReference>
<evidence type="ECO:0000256" key="1">
    <source>
        <dbReference type="ARBA" id="ARBA00007734"/>
    </source>
</evidence>
<dbReference type="InterPro" id="IPR036779">
    <property type="entry name" value="LysM_dom_sf"/>
</dbReference>
<dbReference type="CDD" id="cd16894">
    <property type="entry name" value="MltD-like"/>
    <property type="match status" value="1"/>
</dbReference>
<dbReference type="EMBL" id="CP000510">
    <property type="protein sequence ID" value="ABM02354.1"/>
    <property type="molecule type" value="Genomic_DNA"/>
</dbReference>
<accession>A1SS89</accession>
<dbReference type="Proteomes" id="UP000000639">
    <property type="component" value="Chromosome"/>
</dbReference>
<dbReference type="InterPro" id="IPR018392">
    <property type="entry name" value="LysM"/>
</dbReference>
<reference evidence="4 5" key="1">
    <citation type="submission" date="2007-01" db="EMBL/GenBank/DDBJ databases">
        <title>Complete sequence of Psychromonas ingrahamii 37.</title>
        <authorList>
            <consortium name="US DOE Joint Genome Institute"/>
            <person name="Copeland A."/>
            <person name="Lucas S."/>
            <person name="Lapidus A."/>
            <person name="Barry K."/>
            <person name="Detter J.C."/>
            <person name="Glavina del Rio T."/>
            <person name="Hammon N."/>
            <person name="Israni S."/>
            <person name="Dalin E."/>
            <person name="Tice H."/>
            <person name="Pitluck S."/>
            <person name="Thompson L.S."/>
            <person name="Brettin T."/>
            <person name="Bruce D."/>
            <person name="Han C."/>
            <person name="Tapia R."/>
            <person name="Schmutz J."/>
            <person name="Larimer F."/>
            <person name="Land M."/>
            <person name="Hauser L."/>
            <person name="Kyrpides N."/>
            <person name="Ivanova N."/>
            <person name="Staley J."/>
            <person name="Richardson P."/>
        </authorList>
    </citation>
    <scope>NUCLEOTIDE SEQUENCE [LARGE SCALE GENOMIC DNA]</scope>
    <source>
        <strain evidence="4 5">37</strain>
    </source>
</reference>
<dbReference type="AlphaFoldDB" id="A1SS89"/>
<dbReference type="Gene3D" id="3.10.350.10">
    <property type="entry name" value="LysM domain"/>
    <property type="match status" value="3"/>
</dbReference>
<evidence type="ECO:0000259" key="3">
    <source>
        <dbReference type="PROSITE" id="PS51782"/>
    </source>
</evidence>
<feature type="chain" id="PRO_5002637665" evidence="2">
    <location>
        <begin position="24"/>
        <end position="524"/>
    </location>
</feature>
<dbReference type="OrthoDB" id="9815002at2"/>
<dbReference type="InterPro" id="IPR000189">
    <property type="entry name" value="Transglyc_AS"/>
</dbReference>
<dbReference type="PANTHER" id="PTHR33734">
    <property type="entry name" value="LYSM DOMAIN-CONTAINING GPI-ANCHORED PROTEIN 2"/>
    <property type="match status" value="1"/>
</dbReference>
<comment type="similarity">
    <text evidence="1">Belongs to the transglycosylase Slt family.</text>
</comment>
<evidence type="ECO:0000313" key="4">
    <source>
        <dbReference type="EMBL" id="ABM02354.1"/>
    </source>
</evidence>
<dbReference type="FunFam" id="1.10.530.10:FF:000004">
    <property type="entry name" value="Membrane-bound lytic murein transglycosylase D"/>
    <property type="match status" value="1"/>
</dbReference>
<dbReference type="GO" id="GO:0008932">
    <property type="term" value="F:lytic endotransglycosylase activity"/>
    <property type="evidence" value="ECO:0007669"/>
    <property type="project" value="TreeGrafter"/>
</dbReference>
<dbReference type="eggNOG" id="COG1388">
    <property type="taxonomic scope" value="Bacteria"/>
</dbReference>
<keyword evidence="2" id="KW-0732">Signal</keyword>
<dbReference type="GO" id="GO:0016020">
    <property type="term" value="C:membrane"/>
    <property type="evidence" value="ECO:0007669"/>
    <property type="project" value="InterPro"/>
</dbReference>
<dbReference type="CAZy" id="GH23">
    <property type="family name" value="Glycoside Hydrolase Family 23"/>
</dbReference>
<dbReference type="PROSITE" id="PS00922">
    <property type="entry name" value="TRANSGLYCOSYLASE"/>
    <property type="match status" value="1"/>
</dbReference>
<sequence length="524" mass="60251">MKFFLSVFILFFVTACTSTGELAGPEPSRKNIEELQQEMFSRSAEWRTAPFMDEKSLPESYDNLWLKLAEGFEFEVPQNARVAKQRDYFLKHPNHLAEVSKRAEPFLYLIIEQIEAKNLPLELALLPVVESTFNPFAYSQSHASGLWQFMPATGVRFGLTQDWWYDGRRDVYASTDAALTYMDILHNYLNEDWLHALAAYNSGEGRVERAVRANKKYNKPTDYWHLSLPIETQEYVPKLLALVDILRNHKKYGIELPVIANKQVLTYVDTGSQLDLAYAAELAELSPDDLQLLNPAYNRWVTSPNGPHRLLIPTKIAQQFSQKLANTAQNKRTRWSRYTVQSGDNLGFIARENYTTINILKQVNNLDSAFIKIGQPLLIPFASEAQKDDFSRQARRFEGQQASANKTKKKVIYTVSEADTLWDISRDFNVRVKEIAKWNTINSTEPLQLGQKLTVWKAIKSTPNKNDTHRMTYQVRAGDSLHLIASKFNVKLVDLVRWNELNKGEYIQPGQKLELYVAVQKSRT</sequence>
<organism evidence="4 5">
    <name type="scientific">Psychromonas ingrahamii (strain DSM 17664 / CCUG 51855 / 37)</name>
    <dbReference type="NCBI Taxonomy" id="357804"/>
    <lineage>
        <taxon>Bacteria</taxon>
        <taxon>Pseudomonadati</taxon>
        <taxon>Pseudomonadota</taxon>
        <taxon>Gammaproteobacteria</taxon>
        <taxon>Alteromonadales</taxon>
        <taxon>Psychromonadaceae</taxon>
        <taxon>Psychromonas</taxon>
    </lineage>
</organism>
<feature type="domain" description="LysM" evidence="3">
    <location>
        <begin position="471"/>
        <end position="515"/>
    </location>
</feature>
<name>A1SS89_PSYIN</name>
<dbReference type="KEGG" id="pin:Ping_0499"/>